<dbReference type="SUPFAM" id="SSF51206">
    <property type="entry name" value="cAMP-binding domain-like"/>
    <property type="match status" value="1"/>
</dbReference>
<dbReference type="InterPro" id="IPR014710">
    <property type="entry name" value="RmlC-like_jellyroll"/>
</dbReference>
<reference evidence="2 3" key="1">
    <citation type="submission" date="2023-09" db="EMBL/GenBank/DDBJ databases">
        <authorList>
            <person name="Rey-Velasco X."/>
        </authorList>
    </citation>
    <scope>NUCLEOTIDE SEQUENCE [LARGE SCALE GENOMIC DNA]</scope>
    <source>
        <strain evidence="2 3">F388</strain>
    </source>
</reference>
<dbReference type="Pfam" id="PF00027">
    <property type="entry name" value="cNMP_binding"/>
    <property type="match status" value="1"/>
</dbReference>
<name>A0ABU3AC18_9FLAO</name>
<evidence type="ECO:0000313" key="3">
    <source>
        <dbReference type="Proteomes" id="UP001255246"/>
    </source>
</evidence>
<accession>A0ABU3AC18</accession>
<organism evidence="2 3">
    <name type="scientific">Croceitalea rosinachiae</name>
    <dbReference type="NCBI Taxonomy" id="3075596"/>
    <lineage>
        <taxon>Bacteria</taxon>
        <taxon>Pseudomonadati</taxon>
        <taxon>Bacteroidota</taxon>
        <taxon>Flavobacteriia</taxon>
        <taxon>Flavobacteriales</taxon>
        <taxon>Flavobacteriaceae</taxon>
        <taxon>Croceitalea</taxon>
    </lineage>
</organism>
<feature type="domain" description="Cyclic nucleotide-binding" evidence="1">
    <location>
        <begin position="1"/>
        <end position="58"/>
    </location>
</feature>
<sequence>MKKITVRKGEILQSLGDVNSYIYKIQKGVLRMYSMGTNGKEHILLFGSEGWTIGESNLPKTPCEFYIDALEESELLVSNKDDSENDPTKEFFLHCIGMLQKRVIMLMSVSAKDRYEDFIKTYPKIAQRIPQKMIASYLGITPEALSKIKRS</sequence>
<dbReference type="InterPro" id="IPR018490">
    <property type="entry name" value="cNMP-bd_dom_sf"/>
</dbReference>
<dbReference type="PROSITE" id="PS50042">
    <property type="entry name" value="CNMP_BINDING_3"/>
    <property type="match status" value="1"/>
</dbReference>
<evidence type="ECO:0000313" key="2">
    <source>
        <dbReference type="EMBL" id="MDT0607718.1"/>
    </source>
</evidence>
<dbReference type="Proteomes" id="UP001255246">
    <property type="component" value="Unassembled WGS sequence"/>
</dbReference>
<gene>
    <name evidence="2" type="ORF">RM706_11775</name>
</gene>
<dbReference type="InterPro" id="IPR000595">
    <property type="entry name" value="cNMP-bd_dom"/>
</dbReference>
<keyword evidence="3" id="KW-1185">Reference proteome</keyword>
<dbReference type="Gene3D" id="2.60.120.10">
    <property type="entry name" value="Jelly Rolls"/>
    <property type="match status" value="1"/>
</dbReference>
<dbReference type="CDD" id="cd00038">
    <property type="entry name" value="CAP_ED"/>
    <property type="match status" value="1"/>
</dbReference>
<dbReference type="EMBL" id="JAVRHR010000002">
    <property type="protein sequence ID" value="MDT0607718.1"/>
    <property type="molecule type" value="Genomic_DNA"/>
</dbReference>
<dbReference type="RefSeq" id="WP_311351712.1">
    <property type="nucleotide sequence ID" value="NZ_JAVRHR010000002.1"/>
</dbReference>
<comment type="caution">
    <text evidence="2">The sequence shown here is derived from an EMBL/GenBank/DDBJ whole genome shotgun (WGS) entry which is preliminary data.</text>
</comment>
<protein>
    <submittedName>
        <fullName evidence="2">Crp/Fnr family transcriptional regulator</fullName>
    </submittedName>
</protein>
<evidence type="ECO:0000259" key="1">
    <source>
        <dbReference type="PROSITE" id="PS50042"/>
    </source>
</evidence>
<proteinExistence type="predicted"/>